<organism evidence="18 19">
    <name type="scientific">Gemella morbillorum</name>
    <dbReference type="NCBI Taxonomy" id="29391"/>
    <lineage>
        <taxon>Bacteria</taxon>
        <taxon>Bacillati</taxon>
        <taxon>Bacillota</taxon>
        <taxon>Bacilli</taxon>
        <taxon>Bacillales</taxon>
        <taxon>Gemellaceae</taxon>
        <taxon>Gemella</taxon>
    </lineage>
</organism>
<comment type="cofactor">
    <cofactor evidence="1 16">
        <name>Mg(2+)</name>
        <dbReference type="ChEBI" id="CHEBI:18420"/>
    </cofactor>
</comment>
<keyword evidence="8 16" id="KW-0328">Glycosyltransferase</keyword>
<evidence type="ECO:0000256" key="8">
    <source>
        <dbReference type="ARBA" id="ARBA00022676"/>
    </source>
</evidence>
<evidence type="ECO:0000256" key="4">
    <source>
        <dbReference type="ARBA" id="ARBA00004669"/>
    </source>
</evidence>
<dbReference type="RefSeq" id="WP_004633672.1">
    <property type="nucleotide sequence ID" value="NZ_CALALO010000011.1"/>
</dbReference>
<evidence type="ECO:0000256" key="13">
    <source>
        <dbReference type="ARBA" id="ARBA00022842"/>
    </source>
</evidence>
<reference evidence="18 19" key="1">
    <citation type="submission" date="2019-11" db="EMBL/GenBank/DDBJ databases">
        <title>FDA dAtabase for Regulatory Grade micrObial Sequences (FDA-ARGOS): Supporting development and validation of Infectious Disease Dx tests.</title>
        <authorList>
            <person name="Turner S."/>
            <person name="Byrd R."/>
            <person name="Tallon L."/>
            <person name="Sadzewicz L."/>
            <person name="Vavikolanu K."/>
            <person name="Mehta A."/>
            <person name="Aluvathingal J."/>
            <person name="Nadendla S."/>
            <person name="Myers T."/>
            <person name="Yan Y."/>
            <person name="Sichtig H."/>
        </authorList>
    </citation>
    <scope>NUCLEOTIDE SEQUENCE [LARGE SCALE GENOMIC DNA]</scope>
    <source>
        <strain evidence="18 19">FDAARGOS_741</strain>
    </source>
</reference>
<comment type="catalytic activity">
    <reaction evidence="15">
        <text>IMP + diphosphate = hypoxanthine + 5-phospho-alpha-D-ribose 1-diphosphate</text>
        <dbReference type="Rhea" id="RHEA:17973"/>
        <dbReference type="ChEBI" id="CHEBI:17368"/>
        <dbReference type="ChEBI" id="CHEBI:33019"/>
        <dbReference type="ChEBI" id="CHEBI:58017"/>
        <dbReference type="ChEBI" id="CHEBI:58053"/>
        <dbReference type="EC" id="2.4.2.8"/>
    </reaction>
    <physiologicalReaction direction="right-to-left" evidence="15">
        <dbReference type="Rhea" id="RHEA:17975"/>
    </physiologicalReaction>
</comment>
<dbReference type="GO" id="GO:0006178">
    <property type="term" value="P:guanine salvage"/>
    <property type="evidence" value="ECO:0007669"/>
    <property type="project" value="TreeGrafter"/>
</dbReference>
<evidence type="ECO:0000256" key="14">
    <source>
        <dbReference type="ARBA" id="ARBA00048811"/>
    </source>
</evidence>
<dbReference type="GO" id="GO:0004422">
    <property type="term" value="F:hypoxanthine phosphoribosyltransferase activity"/>
    <property type="evidence" value="ECO:0007669"/>
    <property type="project" value="InterPro"/>
</dbReference>
<dbReference type="PANTHER" id="PTHR43340:SF1">
    <property type="entry name" value="HYPOXANTHINE PHOSPHORIBOSYLTRANSFERASE"/>
    <property type="match status" value="1"/>
</dbReference>
<dbReference type="GO" id="GO:0052657">
    <property type="term" value="F:guanine phosphoribosyltransferase activity"/>
    <property type="evidence" value="ECO:0007669"/>
    <property type="project" value="UniProtKB-ARBA"/>
</dbReference>
<dbReference type="FunFam" id="3.40.50.2020:FF:000006">
    <property type="entry name" value="Hypoxanthine phosphoribosyltransferase"/>
    <property type="match status" value="1"/>
</dbReference>
<dbReference type="EC" id="2.4.2.8" evidence="16"/>
<dbReference type="PANTHER" id="PTHR43340">
    <property type="entry name" value="HYPOXANTHINE-GUANINE PHOSPHORIBOSYLTRANSFERASE"/>
    <property type="match status" value="1"/>
</dbReference>
<dbReference type="GO" id="GO:0032264">
    <property type="term" value="P:IMP salvage"/>
    <property type="evidence" value="ECO:0007669"/>
    <property type="project" value="TreeGrafter"/>
</dbReference>
<evidence type="ECO:0000256" key="12">
    <source>
        <dbReference type="ARBA" id="ARBA00022741"/>
    </source>
</evidence>
<keyword evidence="11 16" id="KW-0660">Purine salvage</keyword>
<keyword evidence="7 16" id="KW-0963">Cytoplasm</keyword>
<evidence type="ECO:0000256" key="3">
    <source>
        <dbReference type="ARBA" id="ARBA00004496"/>
    </source>
</evidence>
<dbReference type="Pfam" id="PF00156">
    <property type="entry name" value="Pribosyltran"/>
    <property type="match status" value="1"/>
</dbReference>
<dbReference type="CDD" id="cd06223">
    <property type="entry name" value="PRTases_typeI"/>
    <property type="match status" value="1"/>
</dbReference>
<keyword evidence="10 16" id="KW-0479">Metal-binding</keyword>
<comment type="catalytic activity">
    <reaction evidence="14">
        <text>GMP + diphosphate = guanine + 5-phospho-alpha-D-ribose 1-diphosphate</text>
        <dbReference type="Rhea" id="RHEA:25424"/>
        <dbReference type="ChEBI" id="CHEBI:16235"/>
        <dbReference type="ChEBI" id="CHEBI:33019"/>
        <dbReference type="ChEBI" id="CHEBI:58017"/>
        <dbReference type="ChEBI" id="CHEBI:58115"/>
        <dbReference type="EC" id="2.4.2.8"/>
    </reaction>
    <physiologicalReaction direction="right-to-left" evidence="14">
        <dbReference type="Rhea" id="RHEA:25426"/>
    </physiologicalReaction>
</comment>
<dbReference type="GO" id="GO:0046100">
    <property type="term" value="P:hypoxanthine metabolic process"/>
    <property type="evidence" value="ECO:0007669"/>
    <property type="project" value="TreeGrafter"/>
</dbReference>
<evidence type="ECO:0000256" key="5">
    <source>
        <dbReference type="ARBA" id="ARBA00004676"/>
    </source>
</evidence>
<sequence length="183" mass="20553">MENLLKDIEEVLFNHEEIVAASKRIAKQIEEDYRNRDQEPVLICTLKGALPFMAELMKYIDIHVVTDFIDVSSYHGGTSSTGTVKIKKDIGMDIEGRDVIIIEDIVDTGRTLKALINNLNERKVASVTCASLVDKPEARIVDVEADYIGIVAPNAFLVGFGLDYDEKYRNLPYIGVLKKEIYS</sequence>
<dbReference type="InterPro" id="IPR029057">
    <property type="entry name" value="PRTase-like"/>
</dbReference>
<dbReference type="InterPro" id="IPR050408">
    <property type="entry name" value="HGPRT"/>
</dbReference>
<evidence type="ECO:0000313" key="19">
    <source>
        <dbReference type="Proteomes" id="UP000425411"/>
    </source>
</evidence>
<dbReference type="GO" id="GO:0000287">
    <property type="term" value="F:magnesium ion binding"/>
    <property type="evidence" value="ECO:0007669"/>
    <property type="project" value="TreeGrafter"/>
</dbReference>
<evidence type="ECO:0000256" key="10">
    <source>
        <dbReference type="ARBA" id="ARBA00022723"/>
    </source>
</evidence>
<comment type="similarity">
    <text evidence="6 16">Belongs to the purine/pyrimidine phosphoribosyltransferase family.</text>
</comment>
<dbReference type="NCBIfam" id="TIGR01203">
    <property type="entry name" value="HGPRTase"/>
    <property type="match status" value="1"/>
</dbReference>
<evidence type="ECO:0000256" key="1">
    <source>
        <dbReference type="ARBA" id="ARBA00001946"/>
    </source>
</evidence>
<comment type="function">
    <text evidence="2">Purine salvage pathway enzyme that catalyzes the transfer of the ribosyl-5-phosphate group from 5-phospho-alpha-D-ribose 1-diphosphate (PRPP) to the N9 position of the 6-oxopurines hypoxanthine and guanine to form the corresponding ribonucleotides IMP (inosine 5'-monophosphate) and GMP (guanosine 5'-monophosphate), with the release of PPi.</text>
</comment>
<comment type="pathway">
    <text evidence="5">Purine metabolism; GMP biosynthesis via salvage pathway; GMP from guanine: step 1/1.</text>
</comment>
<dbReference type="GO" id="GO:0000166">
    <property type="term" value="F:nucleotide binding"/>
    <property type="evidence" value="ECO:0007669"/>
    <property type="project" value="UniProtKB-KW"/>
</dbReference>
<keyword evidence="12 16" id="KW-0547">Nucleotide-binding</keyword>
<keyword evidence="13 16" id="KW-0460">Magnesium</keyword>
<evidence type="ECO:0000259" key="17">
    <source>
        <dbReference type="Pfam" id="PF00156"/>
    </source>
</evidence>
<accession>A0AAP9HCX8</accession>
<proteinExistence type="inferred from homology"/>
<evidence type="ECO:0000256" key="16">
    <source>
        <dbReference type="RuleBase" id="RU364099"/>
    </source>
</evidence>
<dbReference type="InterPro" id="IPR005904">
    <property type="entry name" value="Hxn_phspho_trans"/>
</dbReference>
<comment type="pathway">
    <text evidence="4 16">Purine metabolism; IMP biosynthesis via salvage pathway; IMP from hypoxanthine: step 1/1.</text>
</comment>
<feature type="domain" description="Phosphoribosyltransferase" evidence="17">
    <location>
        <begin position="12"/>
        <end position="164"/>
    </location>
</feature>
<name>A0AAP9HCX8_9BACL</name>
<dbReference type="SUPFAM" id="SSF53271">
    <property type="entry name" value="PRTase-like"/>
    <property type="match status" value="1"/>
</dbReference>
<evidence type="ECO:0000313" key="18">
    <source>
        <dbReference type="EMBL" id="QGS08574.1"/>
    </source>
</evidence>
<dbReference type="InterPro" id="IPR000836">
    <property type="entry name" value="PRTase_dom"/>
</dbReference>
<keyword evidence="9 16" id="KW-0808">Transferase</keyword>
<evidence type="ECO:0000256" key="11">
    <source>
        <dbReference type="ARBA" id="ARBA00022726"/>
    </source>
</evidence>
<protein>
    <recommendedName>
        <fullName evidence="16">Hypoxanthine phosphoribosyltransferase</fullName>
        <ecNumber evidence="16">2.4.2.8</ecNumber>
    </recommendedName>
</protein>
<evidence type="ECO:0000256" key="9">
    <source>
        <dbReference type="ARBA" id="ARBA00022679"/>
    </source>
</evidence>
<dbReference type="GO" id="GO:0006166">
    <property type="term" value="P:purine ribonucleoside salvage"/>
    <property type="evidence" value="ECO:0007669"/>
    <property type="project" value="UniProtKB-KW"/>
</dbReference>
<dbReference type="GO" id="GO:0005829">
    <property type="term" value="C:cytosol"/>
    <property type="evidence" value="ECO:0007669"/>
    <property type="project" value="TreeGrafter"/>
</dbReference>
<dbReference type="EMBL" id="CP046314">
    <property type="protein sequence ID" value="QGS08574.1"/>
    <property type="molecule type" value="Genomic_DNA"/>
</dbReference>
<evidence type="ECO:0000256" key="2">
    <source>
        <dbReference type="ARBA" id="ARBA00002049"/>
    </source>
</evidence>
<dbReference type="GO" id="GO:0032263">
    <property type="term" value="P:GMP salvage"/>
    <property type="evidence" value="ECO:0007669"/>
    <property type="project" value="TreeGrafter"/>
</dbReference>
<dbReference type="AlphaFoldDB" id="A0AAP9HCX8"/>
<evidence type="ECO:0000256" key="6">
    <source>
        <dbReference type="ARBA" id="ARBA00008391"/>
    </source>
</evidence>
<keyword evidence="19" id="KW-1185">Reference proteome</keyword>
<evidence type="ECO:0000256" key="7">
    <source>
        <dbReference type="ARBA" id="ARBA00022490"/>
    </source>
</evidence>
<dbReference type="Gene3D" id="3.40.50.2020">
    <property type="match status" value="1"/>
</dbReference>
<dbReference type="Proteomes" id="UP000425411">
    <property type="component" value="Chromosome"/>
</dbReference>
<comment type="subcellular location">
    <subcellularLocation>
        <location evidence="3 16">Cytoplasm</location>
    </subcellularLocation>
</comment>
<gene>
    <name evidence="18" type="primary">hpt</name>
    <name evidence="18" type="ORF">FOC49_01105</name>
</gene>
<evidence type="ECO:0000256" key="15">
    <source>
        <dbReference type="ARBA" id="ARBA00049402"/>
    </source>
</evidence>